<accession>A0A398B0Z7</accession>
<sequence length="61" mass="7325">MWANTKAIALLADASQNPFRENLYQSHILSMEMYIKMLLEYQKHLSKFEEEIVNFLVKKYI</sequence>
<reference evidence="1 2" key="1">
    <citation type="submission" date="2018-08" db="EMBL/GenBank/DDBJ databases">
        <title>Bacillus jemisoniae sp. nov., Bacillus chryseoplanitiae sp. nov., Bacillus resnikiae sp. nov., and Bacillus frankliniae sp. nov., isolated from Viking spacecraft and associated surfaces.</title>
        <authorList>
            <person name="Seuylemezian A."/>
            <person name="Vaishampayan P."/>
        </authorList>
    </citation>
    <scope>NUCLEOTIDE SEQUENCE [LARGE SCALE GENOMIC DNA]</scope>
    <source>
        <strain evidence="1 2">MA001</strain>
    </source>
</reference>
<evidence type="ECO:0000313" key="2">
    <source>
        <dbReference type="Proteomes" id="UP000266016"/>
    </source>
</evidence>
<name>A0A398B0Z7_9BACI</name>
<dbReference type="Proteomes" id="UP000266016">
    <property type="component" value="Unassembled WGS sequence"/>
</dbReference>
<keyword evidence="2" id="KW-1185">Reference proteome</keyword>
<protein>
    <submittedName>
        <fullName evidence="1">Uncharacterized protein</fullName>
    </submittedName>
</protein>
<proteinExistence type="predicted"/>
<gene>
    <name evidence="1" type="ORF">D1953_16740</name>
</gene>
<dbReference type="EMBL" id="QWVS01000038">
    <property type="protein sequence ID" value="RID82984.1"/>
    <property type="molecule type" value="Genomic_DNA"/>
</dbReference>
<comment type="caution">
    <text evidence="1">The sequence shown here is derived from an EMBL/GenBank/DDBJ whole genome shotgun (WGS) entry which is preliminary data.</text>
</comment>
<evidence type="ECO:0000313" key="1">
    <source>
        <dbReference type="EMBL" id="RID82984.1"/>
    </source>
</evidence>
<dbReference type="AlphaFoldDB" id="A0A398B0Z7"/>
<organism evidence="1 2">
    <name type="scientific">Peribacillus asahii</name>
    <dbReference type="NCBI Taxonomy" id="228899"/>
    <lineage>
        <taxon>Bacteria</taxon>
        <taxon>Bacillati</taxon>
        <taxon>Bacillota</taxon>
        <taxon>Bacilli</taxon>
        <taxon>Bacillales</taxon>
        <taxon>Bacillaceae</taxon>
        <taxon>Peribacillus</taxon>
    </lineage>
</organism>